<dbReference type="SUPFAM" id="SSF51971">
    <property type="entry name" value="Nucleotide-binding domain"/>
    <property type="match status" value="1"/>
</dbReference>
<keyword evidence="15" id="KW-1185">Reference proteome</keyword>
<dbReference type="PANTHER" id="PTHR11530:SF11">
    <property type="entry name" value="D-ASPARTATE OXIDASE"/>
    <property type="match status" value="1"/>
</dbReference>
<evidence type="ECO:0000256" key="11">
    <source>
        <dbReference type="ARBA" id="ARBA00047522"/>
    </source>
</evidence>
<keyword evidence="6" id="KW-0560">Oxidoreductase</keyword>
<comment type="function">
    <text evidence="10">Selectively catalyzes the oxidative deamination of acidic amino acids. Suppresses the level of D-aspartate in the brain, an amino acid that can act as an agonist for glutamate receptors. Protects the organism from the toxicity of D-amino acids. May also function in the intestine.</text>
</comment>
<comment type="similarity">
    <text evidence="3">Belongs to the DAMOX/DASOX family.</text>
</comment>
<evidence type="ECO:0000313" key="15">
    <source>
        <dbReference type="Proteomes" id="UP001642483"/>
    </source>
</evidence>
<evidence type="ECO:0000256" key="2">
    <source>
        <dbReference type="ARBA" id="ARBA00004253"/>
    </source>
</evidence>
<evidence type="ECO:0000259" key="13">
    <source>
        <dbReference type="Pfam" id="PF01266"/>
    </source>
</evidence>
<dbReference type="InterPro" id="IPR006181">
    <property type="entry name" value="D-amino_acid_oxidase_CS"/>
</dbReference>
<reference evidence="14 15" key="1">
    <citation type="submission" date="2024-02" db="EMBL/GenBank/DDBJ databases">
        <authorList>
            <person name="Daric V."/>
            <person name="Darras S."/>
        </authorList>
    </citation>
    <scope>NUCLEOTIDE SEQUENCE [LARGE SCALE GENOMIC DNA]</scope>
</reference>
<dbReference type="Gene3D" id="3.30.9.10">
    <property type="entry name" value="D-Amino Acid Oxidase, subunit A, domain 2"/>
    <property type="match status" value="1"/>
</dbReference>
<dbReference type="InterPro" id="IPR006076">
    <property type="entry name" value="FAD-dep_OxRdtase"/>
</dbReference>
<organism evidence="14 15">
    <name type="scientific">Clavelina lepadiformis</name>
    <name type="common">Light-bulb sea squirt</name>
    <name type="synonym">Ascidia lepadiformis</name>
    <dbReference type="NCBI Taxonomy" id="159417"/>
    <lineage>
        <taxon>Eukaryota</taxon>
        <taxon>Metazoa</taxon>
        <taxon>Chordata</taxon>
        <taxon>Tunicata</taxon>
        <taxon>Ascidiacea</taxon>
        <taxon>Aplousobranchia</taxon>
        <taxon>Clavelinidae</taxon>
        <taxon>Clavelina</taxon>
    </lineage>
</organism>
<dbReference type="Proteomes" id="UP001642483">
    <property type="component" value="Unassembled WGS sequence"/>
</dbReference>
<gene>
    <name evidence="14" type="ORF">CVLEPA_LOCUS4168</name>
</gene>
<feature type="domain" description="FAD dependent oxidoreductase" evidence="13">
    <location>
        <begin position="5"/>
        <end position="321"/>
    </location>
</feature>
<evidence type="ECO:0000256" key="6">
    <source>
        <dbReference type="ARBA" id="ARBA00023002"/>
    </source>
</evidence>
<dbReference type="InterPro" id="IPR023209">
    <property type="entry name" value="DAO"/>
</dbReference>
<evidence type="ECO:0000256" key="4">
    <source>
        <dbReference type="ARBA" id="ARBA00022630"/>
    </source>
</evidence>
<protein>
    <recommendedName>
        <fullName evidence="9">D-aspartate oxidase</fullName>
        <ecNumber evidence="8">1.4.3.1</ecNumber>
    </recommendedName>
</protein>
<evidence type="ECO:0000256" key="8">
    <source>
        <dbReference type="ARBA" id="ARBA00044520"/>
    </source>
</evidence>
<comment type="catalytic activity">
    <reaction evidence="11">
        <text>D-aspartate + O2 + H2O = oxaloacetate + H2O2 + NH4(+)</text>
        <dbReference type="Rhea" id="RHEA:12512"/>
        <dbReference type="ChEBI" id="CHEBI:15377"/>
        <dbReference type="ChEBI" id="CHEBI:15379"/>
        <dbReference type="ChEBI" id="CHEBI:16240"/>
        <dbReference type="ChEBI" id="CHEBI:16452"/>
        <dbReference type="ChEBI" id="CHEBI:28938"/>
        <dbReference type="ChEBI" id="CHEBI:29990"/>
        <dbReference type="EC" id="1.4.3.1"/>
    </reaction>
    <physiologicalReaction direction="left-to-right" evidence="11">
        <dbReference type="Rhea" id="RHEA:12513"/>
    </physiologicalReaction>
</comment>
<comment type="caution">
    <text evidence="14">The sequence shown here is derived from an EMBL/GenBank/DDBJ whole genome shotgun (WGS) entry which is preliminary data.</text>
</comment>
<evidence type="ECO:0000313" key="14">
    <source>
        <dbReference type="EMBL" id="CAK8674472.1"/>
    </source>
</evidence>
<keyword evidence="7" id="KW-0576">Peroxisome</keyword>
<keyword evidence="4" id="KW-0285">Flavoprotein</keyword>
<proteinExistence type="inferred from homology"/>
<evidence type="ECO:0000256" key="12">
    <source>
        <dbReference type="ARBA" id="ARBA00049882"/>
    </source>
</evidence>
<evidence type="ECO:0000256" key="5">
    <source>
        <dbReference type="ARBA" id="ARBA00022827"/>
    </source>
</evidence>
<evidence type="ECO:0000256" key="1">
    <source>
        <dbReference type="ARBA" id="ARBA00001974"/>
    </source>
</evidence>
<comment type="catalytic activity">
    <reaction evidence="12">
        <text>D-glutamate + O2 + H2O = 2-oxoglutarate + H2O2 + NH4(+)</text>
        <dbReference type="Rhea" id="RHEA:10028"/>
        <dbReference type="ChEBI" id="CHEBI:15377"/>
        <dbReference type="ChEBI" id="CHEBI:15379"/>
        <dbReference type="ChEBI" id="CHEBI:16240"/>
        <dbReference type="ChEBI" id="CHEBI:16810"/>
        <dbReference type="ChEBI" id="CHEBI:28938"/>
        <dbReference type="ChEBI" id="CHEBI:29986"/>
    </reaction>
    <physiologicalReaction direction="left-to-right" evidence="12">
        <dbReference type="Rhea" id="RHEA:10029"/>
    </physiologicalReaction>
</comment>
<dbReference type="PIRSF" id="PIRSF000189">
    <property type="entry name" value="D-aa_oxidase"/>
    <property type="match status" value="1"/>
</dbReference>
<comment type="cofactor">
    <cofactor evidence="1">
        <name>FAD</name>
        <dbReference type="ChEBI" id="CHEBI:57692"/>
    </cofactor>
</comment>
<comment type="subcellular location">
    <subcellularLocation>
        <location evidence="2">Peroxisome matrix</location>
    </subcellularLocation>
</comment>
<dbReference type="Gene3D" id="3.40.50.720">
    <property type="entry name" value="NAD(P)-binding Rossmann-like Domain"/>
    <property type="match status" value="1"/>
</dbReference>
<sequence length="360" mass="40385">MSLNIAVIGAGIMGLSTAYKVMKDIPNCKVTVFFDKCSPETTGNVAAGFIYPYPCGRPYADGQDEPKLFGWFEKTMDWLKVLYKNPDAYKMGINPVSGYIMGGAVPEYATKLFPDFREIDPKAQSAFMIPQQPGHTFTTWQCDCSKYLPWLMDQIKAMGGRFIRHHINAFSDLKDFDLIVNCTGINANFITNDKKMQPDRGQVIVVKAPWINHFYISGTDTYILPRMEEVVLGGTHQVGDYNLKENPEDTKKIWRECLKICPSLKYGEIKEVRVGLRPGRSAIRIEVEEMDLDGKTVPVLHNYGHGGAGVTFHWGCAIEASDALQTYLKKIKKTKNSSELSIKDIIPMVNAVTLSCQSKL</sequence>
<accession>A0ABP0F427</accession>
<dbReference type="SUPFAM" id="SSF54373">
    <property type="entry name" value="FAD-linked reductases, C-terminal domain"/>
    <property type="match status" value="1"/>
</dbReference>
<evidence type="ECO:0000256" key="10">
    <source>
        <dbReference type="ARBA" id="ARBA00046214"/>
    </source>
</evidence>
<evidence type="ECO:0000256" key="3">
    <source>
        <dbReference type="ARBA" id="ARBA00006730"/>
    </source>
</evidence>
<dbReference type="EMBL" id="CAWYQH010000013">
    <property type="protein sequence ID" value="CAK8674472.1"/>
    <property type="molecule type" value="Genomic_DNA"/>
</dbReference>
<dbReference type="Pfam" id="PF01266">
    <property type="entry name" value="DAO"/>
    <property type="match status" value="1"/>
</dbReference>
<evidence type="ECO:0000256" key="9">
    <source>
        <dbReference type="ARBA" id="ARBA00044541"/>
    </source>
</evidence>
<name>A0ABP0F427_CLALP</name>
<dbReference type="PROSITE" id="PS00677">
    <property type="entry name" value="DAO"/>
    <property type="match status" value="1"/>
</dbReference>
<evidence type="ECO:0000256" key="7">
    <source>
        <dbReference type="ARBA" id="ARBA00023140"/>
    </source>
</evidence>
<dbReference type="EC" id="1.4.3.1" evidence="8"/>
<keyword evidence="5" id="KW-0274">FAD</keyword>
<dbReference type="PANTHER" id="PTHR11530">
    <property type="entry name" value="D-AMINO ACID OXIDASE"/>
    <property type="match status" value="1"/>
</dbReference>